<evidence type="ECO:0000256" key="4">
    <source>
        <dbReference type="RuleBase" id="RU369065"/>
    </source>
</evidence>
<comment type="subcellular location">
    <subcellularLocation>
        <location evidence="4">Nucleus</location>
    </subcellularLocation>
</comment>
<dbReference type="PROSITE" id="PS51320">
    <property type="entry name" value="TIFY"/>
    <property type="match status" value="1"/>
</dbReference>
<dbReference type="GeneID" id="103703305"/>
<dbReference type="InterPro" id="IPR010399">
    <property type="entry name" value="Tify_dom"/>
</dbReference>
<keyword evidence="2 4" id="KW-1184">Jasmonic acid signaling pathway</keyword>
<evidence type="ECO:0000256" key="5">
    <source>
        <dbReference type="SAM" id="MobiDB-lite"/>
    </source>
</evidence>
<comment type="function">
    <text evidence="4">Repressor of jasmonate responses.</text>
</comment>
<evidence type="ECO:0000256" key="3">
    <source>
        <dbReference type="ARBA" id="ARBA00022843"/>
    </source>
</evidence>
<comment type="domain">
    <text evidence="4">The jas domain is required for interaction with COI1.</text>
</comment>
<dbReference type="Pfam" id="PF09425">
    <property type="entry name" value="Jas_motif"/>
    <property type="match status" value="1"/>
</dbReference>
<dbReference type="GO" id="GO:2000022">
    <property type="term" value="P:regulation of jasmonic acid mediated signaling pathway"/>
    <property type="evidence" value="ECO:0007669"/>
    <property type="project" value="UniProtKB-UniRule"/>
</dbReference>
<dbReference type="InterPro" id="IPR018467">
    <property type="entry name" value="CCT_CS"/>
</dbReference>
<gene>
    <name evidence="8" type="primary">LOC103703305</name>
</gene>
<dbReference type="InterPro" id="IPR040390">
    <property type="entry name" value="TIFY/JAZ"/>
</dbReference>
<dbReference type="OrthoDB" id="1937734at2759"/>
<dbReference type="RefSeq" id="XP_008784340.1">
    <property type="nucleotide sequence ID" value="XM_008786118.4"/>
</dbReference>
<comment type="similarity">
    <text evidence="1 4">Belongs to the TIFY/JAZ family.</text>
</comment>
<proteinExistence type="inferred from homology"/>
<feature type="domain" description="Tify" evidence="6">
    <location>
        <begin position="113"/>
        <end position="148"/>
    </location>
</feature>
<feature type="region of interest" description="Disordered" evidence="5">
    <location>
        <begin position="221"/>
        <end position="269"/>
    </location>
</feature>
<reference evidence="8" key="2">
    <citation type="submission" date="2025-08" db="UniProtKB">
        <authorList>
            <consortium name="RefSeq"/>
        </authorList>
    </citation>
    <scope>IDENTIFICATION</scope>
    <source>
        <tissue evidence="8">Young leaves</tissue>
    </source>
</reference>
<dbReference type="KEGG" id="pda:103703305"/>
<organism evidence="7 8">
    <name type="scientific">Phoenix dactylifera</name>
    <name type="common">Date palm</name>
    <dbReference type="NCBI Taxonomy" id="42345"/>
    <lineage>
        <taxon>Eukaryota</taxon>
        <taxon>Viridiplantae</taxon>
        <taxon>Streptophyta</taxon>
        <taxon>Embryophyta</taxon>
        <taxon>Tracheophyta</taxon>
        <taxon>Spermatophyta</taxon>
        <taxon>Magnoliopsida</taxon>
        <taxon>Liliopsida</taxon>
        <taxon>Arecaceae</taxon>
        <taxon>Coryphoideae</taxon>
        <taxon>Phoeniceae</taxon>
        <taxon>Phoenix</taxon>
    </lineage>
</organism>
<dbReference type="Pfam" id="PF06200">
    <property type="entry name" value="tify"/>
    <property type="match status" value="1"/>
</dbReference>
<protein>
    <recommendedName>
        <fullName evidence="4">Protein TIFY</fullName>
    </recommendedName>
    <alternativeName>
        <fullName evidence="4">Jasmonate ZIM domain-containing protein</fullName>
    </alternativeName>
</protein>
<dbReference type="GO" id="GO:0005634">
    <property type="term" value="C:nucleus"/>
    <property type="evidence" value="ECO:0007669"/>
    <property type="project" value="UniProtKB-SubCell"/>
</dbReference>
<keyword evidence="7" id="KW-1185">Reference proteome</keyword>
<accession>A0A8B7BS82</accession>
<evidence type="ECO:0000256" key="2">
    <source>
        <dbReference type="ARBA" id="ARBA00022819"/>
    </source>
</evidence>
<dbReference type="PANTHER" id="PTHR33077">
    <property type="entry name" value="PROTEIN TIFY 4A-RELATED-RELATED"/>
    <property type="match status" value="1"/>
</dbReference>
<dbReference type="GO" id="GO:0031347">
    <property type="term" value="P:regulation of defense response"/>
    <property type="evidence" value="ECO:0007669"/>
    <property type="project" value="UniProtKB-UniRule"/>
</dbReference>
<evidence type="ECO:0000256" key="1">
    <source>
        <dbReference type="ARBA" id="ARBA00008614"/>
    </source>
</evidence>
<dbReference type="SMART" id="SM00979">
    <property type="entry name" value="TIFY"/>
    <property type="match status" value="1"/>
</dbReference>
<evidence type="ECO:0000313" key="8">
    <source>
        <dbReference type="RefSeq" id="XP_008784340.1"/>
    </source>
</evidence>
<name>A0A8B7BS82_PHODC</name>
<dbReference type="GO" id="GO:0009611">
    <property type="term" value="P:response to wounding"/>
    <property type="evidence" value="ECO:0007669"/>
    <property type="project" value="UniProtKB-UniRule"/>
</dbReference>
<dbReference type="PANTHER" id="PTHR33077:SF140">
    <property type="entry name" value="PROTEIN TIFY 10B"/>
    <property type="match status" value="1"/>
</dbReference>
<keyword evidence="4" id="KW-0539">Nucleus</keyword>
<evidence type="ECO:0000259" key="6">
    <source>
        <dbReference type="PROSITE" id="PS51320"/>
    </source>
</evidence>
<evidence type="ECO:0000313" key="7">
    <source>
        <dbReference type="Proteomes" id="UP000228380"/>
    </source>
</evidence>
<dbReference type="AlphaFoldDB" id="A0A8B7BS82"/>
<reference evidence="7" key="1">
    <citation type="journal article" date="2019" name="Nat. Commun.">
        <title>Genome-wide association mapping of date palm fruit traits.</title>
        <authorList>
            <person name="Hazzouri K.M."/>
            <person name="Gros-Balthazard M."/>
            <person name="Flowers J.M."/>
            <person name="Copetti D."/>
            <person name="Lemansour A."/>
            <person name="Lebrun M."/>
            <person name="Masmoudi K."/>
            <person name="Ferrand S."/>
            <person name="Dhar M.I."/>
            <person name="Fresquez Z.A."/>
            <person name="Rosas U."/>
            <person name="Zhang J."/>
            <person name="Talag J."/>
            <person name="Lee S."/>
            <person name="Kudrna D."/>
            <person name="Powell R.F."/>
            <person name="Leitch I.J."/>
            <person name="Krueger R.R."/>
            <person name="Wing R.A."/>
            <person name="Amiri K.M.A."/>
            <person name="Purugganan M.D."/>
        </authorList>
    </citation>
    <scope>NUCLEOTIDE SEQUENCE [LARGE SCALE GENOMIC DNA]</scope>
    <source>
        <strain evidence="7">cv. Khalas</strain>
    </source>
</reference>
<keyword evidence="3" id="KW-0832">Ubl conjugation</keyword>
<sequence length="269" mass="28914">MADMRGKRGEKTGEKSNFSVTCSRLSRYLKEKGSFGDIGLGVAPRPLEQAKGIIQAPTTMSLMPGVAVSAEGHAHNGSDQPSPKSMELFPQHAGFDSLAVSAKKESSVISHNKEPEKNQLTIFYAGKVLVLDNFPAEKVGDLMQMASKESLAAKNLSFTTPSSTTAARLEFSHQHSSNIACNSGSQTLMLQDSMPKPAQANASDMPIARKNSLHRFLEKRKDRISTKAPYQVNASSPAAAEATKPEHSKSWLNLGRAASKPEQSSESKG</sequence>
<dbReference type="Proteomes" id="UP000228380">
    <property type="component" value="Chromosome 11"/>
</dbReference>